<evidence type="ECO:0000313" key="2">
    <source>
        <dbReference type="Proteomes" id="UP000320176"/>
    </source>
</evidence>
<organism evidence="1 2">
    <name type="scientific">Stieleria varia</name>
    <dbReference type="NCBI Taxonomy" id="2528005"/>
    <lineage>
        <taxon>Bacteria</taxon>
        <taxon>Pseudomonadati</taxon>
        <taxon>Planctomycetota</taxon>
        <taxon>Planctomycetia</taxon>
        <taxon>Pirellulales</taxon>
        <taxon>Pirellulaceae</taxon>
        <taxon>Stieleria</taxon>
    </lineage>
</organism>
<dbReference type="AlphaFoldDB" id="A0A5C5ZP62"/>
<gene>
    <name evidence="1" type="ORF">Pla52n_68730</name>
</gene>
<sequence length="127" mass="13304">MAGIKRVDIRRQSAAAVAPQAVAAAKSEHGVAADAAIKSIASVGANQNVVPAVAVKDTNEIVGSIRERRQVNRVQSVNFGDRTGLHRQFGIKTDGVVARQTGDAELFDQQVPGLGIQHGDGNREAVV</sequence>
<dbReference type="EMBL" id="SJPN01000026">
    <property type="protein sequence ID" value="TWT89239.1"/>
    <property type="molecule type" value="Genomic_DNA"/>
</dbReference>
<evidence type="ECO:0000313" key="1">
    <source>
        <dbReference type="EMBL" id="TWT89239.1"/>
    </source>
</evidence>
<proteinExistence type="predicted"/>
<comment type="caution">
    <text evidence="1">The sequence shown here is derived from an EMBL/GenBank/DDBJ whole genome shotgun (WGS) entry which is preliminary data.</text>
</comment>
<name>A0A5C5ZP62_9BACT</name>
<reference evidence="1 2" key="1">
    <citation type="submission" date="2019-02" db="EMBL/GenBank/DDBJ databases">
        <title>Deep-cultivation of Planctomycetes and their phenomic and genomic characterization uncovers novel biology.</title>
        <authorList>
            <person name="Wiegand S."/>
            <person name="Jogler M."/>
            <person name="Boedeker C."/>
            <person name="Pinto D."/>
            <person name="Vollmers J."/>
            <person name="Rivas-Marin E."/>
            <person name="Kohn T."/>
            <person name="Peeters S.H."/>
            <person name="Heuer A."/>
            <person name="Rast P."/>
            <person name="Oberbeckmann S."/>
            <person name="Bunk B."/>
            <person name="Jeske O."/>
            <person name="Meyerdierks A."/>
            <person name="Storesund J.E."/>
            <person name="Kallscheuer N."/>
            <person name="Luecker S."/>
            <person name="Lage O.M."/>
            <person name="Pohl T."/>
            <person name="Merkel B.J."/>
            <person name="Hornburger P."/>
            <person name="Mueller R.-W."/>
            <person name="Bruemmer F."/>
            <person name="Labrenz M."/>
            <person name="Spormann A.M."/>
            <person name="Op Den Camp H."/>
            <person name="Overmann J."/>
            <person name="Amann R."/>
            <person name="Jetten M.S.M."/>
            <person name="Mascher T."/>
            <person name="Medema M.H."/>
            <person name="Devos D.P."/>
            <person name="Kaster A.-K."/>
            <person name="Ovreas L."/>
            <person name="Rohde M."/>
            <person name="Galperin M.Y."/>
            <person name="Jogler C."/>
        </authorList>
    </citation>
    <scope>NUCLEOTIDE SEQUENCE [LARGE SCALE GENOMIC DNA]</scope>
    <source>
        <strain evidence="1 2">Pla52n</strain>
    </source>
</reference>
<dbReference type="Proteomes" id="UP000320176">
    <property type="component" value="Unassembled WGS sequence"/>
</dbReference>
<accession>A0A5C5ZP62</accession>
<protein>
    <submittedName>
        <fullName evidence="1">Uncharacterized protein</fullName>
    </submittedName>
</protein>
<keyword evidence="2" id="KW-1185">Reference proteome</keyword>